<evidence type="ECO:0000313" key="3">
    <source>
        <dbReference type="Proteomes" id="UP000248146"/>
    </source>
</evidence>
<sequence length="74" mass="8985">MREFGDLYVALRERRDCGERLPLRELGRRWRLLRRHLATRRALLELDAEQLQDIGLTAEQARAEATRSWWRLLR</sequence>
<comment type="caution">
    <text evidence="2">The sequence shown here is derived from an EMBL/GenBank/DDBJ whole genome shotgun (WGS) entry which is preliminary data.</text>
</comment>
<organism evidence="2 3">
    <name type="scientific">Aquipseudomonas alcaligenes</name>
    <name type="common">Pseudomonas alcaligenes</name>
    <dbReference type="NCBI Taxonomy" id="43263"/>
    <lineage>
        <taxon>Bacteria</taxon>
        <taxon>Pseudomonadati</taxon>
        <taxon>Pseudomonadota</taxon>
        <taxon>Gammaproteobacteria</taxon>
        <taxon>Pseudomonadales</taxon>
        <taxon>Pseudomonadaceae</taxon>
        <taxon>Aquipseudomonas</taxon>
    </lineage>
</organism>
<feature type="domain" description="YjiS-like" evidence="1">
    <location>
        <begin position="23"/>
        <end position="62"/>
    </location>
</feature>
<protein>
    <recommendedName>
        <fullName evidence="1">YjiS-like domain-containing protein</fullName>
    </recommendedName>
</protein>
<evidence type="ECO:0000313" key="2">
    <source>
        <dbReference type="EMBL" id="PYC23415.1"/>
    </source>
</evidence>
<dbReference type="Pfam" id="PF06568">
    <property type="entry name" value="YjiS-like"/>
    <property type="match status" value="1"/>
</dbReference>
<dbReference type="EMBL" id="QJRX01000006">
    <property type="protein sequence ID" value="PYC23415.1"/>
    <property type="molecule type" value="Genomic_DNA"/>
</dbReference>
<dbReference type="AlphaFoldDB" id="A0A2V4KP67"/>
<dbReference type="RefSeq" id="WP_110682771.1">
    <property type="nucleotide sequence ID" value="NZ_QJRX01000006.1"/>
</dbReference>
<reference evidence="2 3" key="1">
    <citation type="submission" date="2018-06" db="EMBL/GenBank/DDBJ databases">
        <title>Pseudomonas diversity within urban Lake Michigan freshwaters.</title>
        <authorList>
            <person name="Batrich M."/>
            <person name="Hatzopoulos T."/>
            <person name="Putonti C."/>
        </authorList>
    </citation>
    <scope>NUCLEOTIDE SEQUENCE [LARGE SCALE GENOMIC DNA]</scope>
    <source>
        <strain evidence="2 3">MB-090714</strain>
    </source>
</reference>
<gene>
    <name evidence="2" type="ORF">DMO17_12240</name>
</gene>
<accession>A0A2V4KP67</accession>
<evidence type="ECO:0000259" key="1">
    <source>
        <dbReference type="Pfam" id="PF06568"/>
    </source>
</evidence>
<name>A0A2V4KP67_AQUAC</name>
<dbReference type="InterPro" id="IPR009506">
    <property type="entry name" value="YjiS-like"/>
</dbReference>
<dbReference type="Proteomes" id="UP000248146">
    <property type="component" value="Unassembled WGS sequence"/>
</dbReference>
<proteinExistence type="predicted"/>